<evidence type="ECO:0000313" key="2">
    <source>
        <dbReference type="Proteomes" id="UP000295773"/>
    </source>
</evidence>
<gene>
    <name evidence="1" type="ORF">EDD61_1396</name>
</gene>
<name>A0A4R3STU0_9FIRM</name>
<organism evidence="1 2">
    <name type="scientific">Longicatena caecimuris</name>
    <dbReference type="NCBI Taxonomy" id="1796635"/>
    <lineage>
        <taxon>Bacteria</taxon>
        <taxon>Bacillati</taxon>
        <taxon>Bacillota</taxon>
        <taxon>Erysipelotrichia</taxon>
        <taxon>Erysipelotrichales</taxon>
        <taxon>Erysipelotrichaceae</taxon>
        <taxon>Longicatena</taxon>
    </lineage>
</organism>
<keyword evidence="2" id="KW-1185">Reference proteome</keyword>
<dbReference type="InterPro" id="IPR024227">
    <property type="entry name" value="DUF3795"/>
</dbReference>
<reference evidence="1 2" key="1">
    <citation type="submission" date="2019-03" db="EMBL/GenBank/DDBJ databases">
        <title>Genomic Encyclopedia of Type Strains, Phase IV (KMG-IV): sequencing the most valuable type-strain genomes for metagenomic binning, comparative biology and taxonomic classification.</title>
        <authorList>
            <person name="Goeker M."/>
        </authorList>
    </citation>
    <scope>NUCLEOTIDE SEQUENCE [LARGE SCALE GENOMIC DNA]</scope>
    <source>
        <strain evidence="1 2">DSM 29481</strain>
    </source>
</reference>
<comment type="caution">
    <text evidence="1">The sequence shown here is derived from an EMBL/GenBank/DDBJ whole genome shotgun (WGS) entry which is preliminary data.</text>
</comment>
<accession>A0A4R3STU0</accession>
<dbReference type="AlphaFoldDB" id="A0A4R3STU0"/>
<dbReference type="EMBL" id="SMBP01000039">
    <property type="protein sequence ID" value="TCU51874.1"/>
    <property type="molecule type" value="Genomic_DNA"/>
</dbReference>
<proteinExistence type="predicted"/>
<dbReference type="Proteomes" id="UP000295773">
    <property type="component" value="Unassembled WGS sequence"/>
</dbReference>
<evidence type="ECO:0000313" key="1">
    <source>
        <dbReference type="EMBL" id="TCU51874.1"/>
    </source>
</evidence>
<dbReference type="Pfam" id="PF12675">
    <property type="entry name" value="DUF3795"/>
    <property type="match status" value="1"/>
</dbReference>
<sequence>MNCAGCLQITKPFWGEQCPVKSCVEEKKLAHCGECAQFPCALAKSFAYDEKQGDQGERLRNCQKWHAMQGEKG</sequence>
<protein>
    <submittedName>
        <fullName evidence="1">Uncharacterized protein DUF3795</fullName>
    </submittedName>
</protein>